<organism evidence="1 2">
    <name type="scientific">Penicillium nordicum</name>
    <dbReference type="NCBI Taxonomy" id="229535"/>
    <lineage>
        <taxon>Eukaryota</taxon>
        <taxon>Fungi</taxon>
        <taxon>Dikarya</taxon>
        <taxon>Ascomycota</taxon>
        <taxon>Pezizomycotina</taxon>
        <taxon>Eurotiomycetes</taxon>
        <taxon>Eurotiomycetidae</taxon>
        <taxon>Eurotiales</taxon>
        <taxon>Aspergillaceae</taxon>
        <taxon>Penicillium</taxon>
    </lineage>
</organism>
<accession>A0A0M8NZR6</accession>
<sequence length="86" mass="10174">MTLEYLYRANRQLQYALTVWRTEHPRQGQQRFDARWEEKKKEHAYVSSEVSLPLGGLRATKYAIRHITLSLVITSPPSSLLFYLYT</sequence>
<dbReference type="Proteomes" id="UP000037696">
    <property type="component" value="Unassembled WGS sequence"/>
</dbReference>
<dbReference type="EMBL" id="LHQQ01000258">
    <property type="protein sequence ID" value="KOS38334.1"/>
    <property type="molecule type" value="Genomic_DNA"/>
</dbReference>
<evidence type="ECO:0000313" key="1">
    <source>
        <dbReference type="EMBL" id="KOS38334.1"/>
    </source>
</evidence>
<gene>
    <name evidence="1" type="ORF">ACN38_g10854</name>
</gene>
<proteinExistence type="predicted"/>
<evidence type="ECO:0000313" key="2">
    <source>
        <dbReference type="Proteomes" id="UP000037696"/>
    </source>
</evidence>
<keyword evidence="2" id="KW-1185">Reference proteome</keyword>
<comment type="caution">
    <text evidence="1">The sequence shown here is derived from an EMBL/GenBank/DDBJ whole genome shotgun (WGS) entry which is preliminary data.</text>
</comment>
<dbReference type="AlphaFoldDB" id="A0A0M8NZR6"/>
<protein>
    <submittedName>
        <fullName evidence="1">Uncharacterized protein</fullName>
    </submittedName>
</protein>
<name>A0A0M8NZR6_9EURO</name>
<reference evidence="1 2" key="1">
    <citation type="submission" date="2015-08" db="EMBL/GenBank/DDBJ databases">
        <title>Genome sequencing of Penicillium nordicum.</title>
        <authorList>
            <person name="Nguyen H.D."/>
            <person name="Seifert K.A."/>
        </authorList>
    </citation>
    <scope>NUCLEOTIDE SEQUENCE [LARGE SCALE GENOMIC DNA]</scope>
    <source>
        <strain evidence="1 2">DAOMC 185683</strain>
    </source>
</reference>